<accession>A0A220MM55</accession>
<organism evidence="2 3">
    <name type="scientific">Brevibacillus formosus</name>
    <dbReference type="NCBI Taxonomy" id="54913"/>
    <lineage>
        <taxon>Bacteria</taxon>
        <taxon>Bacillati</taxon>
        <taxon>Bacillota</taxon>
        <taxon>Bacilli</taxon>
        <taxon>Bacillales</taxon>
        <taxon>Paenibacillaceae</taxon>
        <taxon>Brevibacillus</taxon>
    </lineage>
</organism>
<dbReference type="Gene3D" id="2.60.40.1080">
    <property type="match status" value="1"/>
</dbReference>
<evidence type="ECO:0000313" key="2">
    <source>
        <dbReference type="EMBL" id="ASJ55640.1"/>
    </source>
</evidence>
<dbReference type="SUPFAM" id="SSF49373">
    <property type="entry name" value="Invasin/intimin cell-adhesion fragments"/>
    <property type="match status" value="1"/>
</dbReference>
<proteinExistence type="predicted"/>
<name>A0A220MM55_9BACL</name>
<dbReference type="InterPro" id="IPR003343">
    <property type="entry name" value="Big_2"/>
</dbReference>
<dbReference type="RefSeq" id="WP_157696802.1">
    <property type="nucleotide sequence ID" value="NZ_CP018145.1"/>
</dbReference>
<dbReference type="SMART" id="SM00635">
    <property type="entry name" value="BID_2"/>
    <property type="match status" value="1"/>
</dbReference>
<evidence type="ECO:0000259" key="1">
    <source>
        <dbReference type="SMART" id="SM00635"/>
    </source>
</evidence>
<sequence>MATVNENGEIIGLAPGVTVISAKYAGKTSKLTVYVGGAELISRLFISNRSVTIAEGEEEEITATVYYQDQSKKDITDEAVWSSEDEEIATVEDGVITGHAKGTTKLKVKYQGKSMTISVKVTK</sequence>
<dbReference type="EMBL" id="CP018145">
    <property type="protein sequence ID" value="ASJ55640.1"/>
    <property type="molecule type" value="Genomic_DNA"/>
</dbReference>
<dbReference type="KEGG" id="bfm:BP422_20060"/>
<evidence type="ECO:0000313" key="3">
    <source>
        <dbReference type="Proteomes" id="UP000197781"/>
    </source>
</evidence>
<dbReference type="AlphaFoldDB" id="A0A220MM55"/>
<dbReference type="Pfam" id="PF02368">
    <property type="entry name" value="Big_2"/>
    <property type="match status" value="1"/>
</dbReference>
<gene>
    <name evidence="2" type="ORF">BP422_20060</name>
</gene>
<dbReference type="InterPro" id="IPR008964">
    <property type="entry name" value="Invasin/intimin_cell_adhesion"/>
</dbReference>
<reference evidence="2 3" key="1">
    <citation type="submission" date="2016-11" db="EMBL/GenBank/DDBJ databases">
        <authorList>
            <person name="Jaros S."/>
            <person name="Januszkiewicz K."/>
            <person name="Wedrychowicz H."/>
        </authorList>
    </citation>
    <scope>NUCLEOTIDE SEQUENCE [LARGE SCALE GENOMIC DNA]</scope>
    <source>
        <strain evidence="2 3">NF2</strain>
    </source>
</reference>
<protein>
    <recommendedName>
        <fullName evidence="1">BIG2 domain-containing protein</fullName>
    </recommendedName>
</protein>
<dbReference type="Proteomes" id="UP000197781">
    <property type="component" value="Chromosome"/>
</dbReference>
<feature type="domain" description="BIG2" evidence="1">
    <location>
        <begin position="40"/>
        <end position="120"/>
    </location>
</feature>